<gene>
    <name evidence="4" type="ORF">OBE_01311</name>
</gene>
<dbReference type="GO" id="GO:0016020">
    <property type="term" value="C:membrane"/>
    <property type="evidence" value="ECO:0007669"/>
    <property type="project" value="InterPro"/>
</dbReference>
<reference evidence="4" key="1">
    <citation type="journal article" date="2013" name="Environ. Microbiol.">
        <title>Microbiota from the distal guts of lean and obese adolescents exhibit partial functional redundancy besides clear differences in community structure.</title>
        <authorList>
            <person name="Ferrer M."/>
            <person name="Ruiz A."/>
            <person name="Lanza F."/>
            <person name="Haange S.B."/>
            <person name="Oberbach A."/>
            <person name="Till H."/>
            <person name="Bargiela R."/>
            <person name="Campoy C."/>
            <person name="Segura M.T."/>
            <person name="Richter M."/>
            <person name="von Bergen M."/>
            <person name="Seifert J."/>
            <person name="Suarez A."/>
        </authorList>
    </citation>
    <scope>NUCLEOTIDE SEQUENCE</scope>
</reference>
<dbReference type="GO" id="GO:0005524">
    <property type="term" value="F:ATP binding"/>
    <property type="evidence" value="ECO:0007669"/>
    <property type="project" value="InterPro"/>
</dbReference>
<dbReference type="EMBL" id="AJWZ01000860">
    <property type="protein sequence ID" value="EKC75544.1"/>
    <property type="molecule type" value="Genomic_DNA"/>
</dbReference>
<evidence type="ECO:0000313" key="4">
    <source>
        <dbReference type="EMBL" id="EKC75544.1"/>
    </source>
</evidence>
<name>K1U6C3_9ZZZZ</name>
<dbReference type="Gene3D" id="1.20.1560.10">
    <property type="entry name" value="ABC transporter type 1, transmembrane domain"/>
    <property type="match status" value="1"/>
</dbReference>
<keyword evidence="2" id="KW-1133">Transmembrane helix</keyword>
<keyword evidence="3" id="KW-0472">Membrane</keyword>
<accession>K1U6C3</accession>
<evidence type="ECO:0000256" key="1">
    <source>
        <dbReference type="ARBA" id="ARBA00022692"/>
    </source>
</evidence>
<evidence type="ECO:0000256" key="3">
    <source>
        <dbReference type="ARBA" id="ARBA00023136"/>
    </source>
</evidence>
<feature type="non-terminal residue" evidence="4">
    <location>
        <position position="62"/>
    </location>
</feature>
<organism evidence="4">
    <name type="scientific">human gut metagenome</name>
    <dbReference type="NCBI Taxonomy" id="408170"/>
    <lineage>
        <taxon>unclassified sequences</taxon>
        <taxon>metagenomes</taxon>
        <taxon>organismal metagenomes</taxon>
    </lineage>
</organism>
<dbReference type="InterPro" id="IPR036640">
    <property type="entry name" value="ABC1_TM_sf"/>
</dbReference>
<dbReference type="SUPFAM" id="SSF90123">
    <property type="entry name" value="ABC transporter transmembrane region"/>
    <property type="match status" value="1"/>
</dbReference>
<evidence type="ECO:0000256" key="2">
    <source>
        <dbReference type="ARBA" id="ARBA00022989"/>
    </source>
</evidence>
<sequence length="62" mass="6591">MLALTIWLYDKGAMGFEGILTCTIAMMGSFGPVVALSSLSNNLNQTLASGERVLSLLEETPL</sequence>
<keyword evidence="1" id="KW-0812">Transmembrane</keyword>
<proteinExistence type="predicted"/>
<dbReference type="AlphaFoldDB" id="K1U6C3"/>
<protein>
    <submittedName>
        <fullName evidence="4">ABC-type multidrug transport system, ATPase and permease component</fullName>
    </submittedName>
</protein>
<comment type="caution">
    <text evidence="4">The sequence shown here is derived from an EMBL/GenBank/DDBJ whole genome shotgun (WGS) entry which is preliminary data.</text>
</comment>